<sequence length="94" mass="9747">MEAHQYATPIFSIDSDASPGRHMNPTASTPLTTPSFTSIAPVQSEDPAGTSSVTMSSPPDLLAVGRTGNDKTLMSGAYNRSASTTSRQTGPQGF</sequence>
<evidence type="ECO:0000313" key="3">
    <source>
        <dbReference type="Proteomes" id="UP000602510"/>
    </source>
</evidence>
<feature type="region of interest" description="Disordered" evidence="1">
    <location>
        <begin position="1"/>
        <end position="94"/>
    </location>
</feature>
<comment type="caution">
    <text evidence="2">The sequence shown here is derived from an EMBL/GenBank/DDBJ whole genome shotgun (WGS) entry which is preliminary data.</text>
</comment>
<proteinExistence type="predicted"/>
<keyword evidence="3" id="KW-1185">Reference proteome</keyword>
<name>A0A833RMM7_PHYIN</name>
<feature type="compositionally biased region" description="Polar residues" evidence="1">
    <location>
        <begin position="78"/>
        <end position="94"/>
    </location>
</feature>
<evidence type="ECO:0000256" key="1">
    <source>
        <dbReference type="SAM" id="MobiDB-lite"/>
    </source>
</evidence>
<protein>
    <submittedName>
        <fullName evidence="2">Uncharacterized protein</fullName>
    </submittedName>
</protein>
<gene>
    <name evidence="2" type="ORF">GN244_ATG20457</name>
</gene>
<feature type="compositionally biased region" description="Polar residues" evidence="1">
    <location>
        <begin position="25"/>
        <end position="41"/>
    </location>
</feature>
<dbReference type="AlphaFoldDB" id="A0A833RMM7"/>
<dbReference type="EMBL" id="WSZM01001246">
    <property type="protein sequence ID" value="KAF4027897.1"/>
    <property type="molecule type" value="Genomic_DNA"/>
</dbReference>
<accession>A0A833RMM7</accession>
<organism evidence="2 3">
    <name type="scientific">Phytophthora infestans</name>
    <name type="common">Potato late blight agent</name>
    <name type="synonym">Botrytis infestans</name>
    <dbReference type="NCBI Taxonomy" id="4787"/>
    <lineage>
        <taxon>Eukaryota</taxon>
        <taxon>Sar</taxon>
        <taxon>Stramenopiles</taxon>
        <taxon>Oomycota</taxon>
        <taxon>Peronosporomycetes</taxon>
        <taxon>Peronosporales</taxon>
        <taxon>Peronosporaceae</taxon>
        <taxon>Phytophthora</taxon>
    </lineage>
</organism>
<evidence type="ECO:0000313" key="2">
    <source>
        <dbReference type="EMBL" id="KAF4027897.1"/>
    </source>
</evidence>
<reference evidence="2" key="1">
    <citation type="submission" date="2020-04" db="EMBL/GenBank/DDBJ databases">
        <title>Hybrid Assembly of Korean Phytophthora infestans isolates.</title>
        <authorList>
            <person name="Prokchorchik M."/>
            <person name="Lee Y."/>
            <person name="Seo J."/>
            <person name="Cho J.-H."/>
            <person name="Park Y.-E."/>
            <person name="Jang D.-C."/>
            <person name="Im J.-S."/>
            <person name="Choi J.-G."/>
            <person name="Park H.-J."/>
            <person name="Lee G.-B."/>
            <person name="Lee Y.-G."/>
            <person name="Hong S.-Y."/>
            <person name="Cho K."/>
            <person name="Sohn K.H."/>
        </authorList>
    </citation>
    <scope>NUCLEOTIDE SEQUENCE</scope>
    <source>
        <strain evidence="2">KR_1_A1</strain>
    </source>
</reference>
<dbReference type="Proteomes" id="UP000602510">
    <property type="component" value="Unassembled WGS sequence"/>
</dbReference>